<dbReference type="Proteomes" id="UP000003586">
    <property type="component" value="Chromosome"/>
</dbReference>
<keyword evidence="2" id="KW-1185">Reference proteome</keyword>
<dbReference type="Gene3D" id="3.30.1330.40">
    <property type="entry name" value="RutC-like"/>
    <property type="match status" value="1"/>
</dbReference>
<dbReference type="EMBL" id="CP007035">
    <property type="protein sequence ID" value="AHF16163.1"/>
    <property type="molecule type" value="Genomic_DNA"/>
</dbReference>
<dbReference type="InterPro" id="IPR006175">
    <property type="entry name" value="YjgF/YER057c/UK114"/>
</dbReference>
<sequence>MRQNFSSGAVWEDIVGYSRAVKVGNLIEVSGTVATDEKNNIVGPGDAYAQTYYILEKIEKVLIAAEATMKDVIRTRMFVTDISRWQEYGKAHGAWFKDIRPCTSMIEVSRLIDVEYLIEIEATAILPVVENT</sequence>
<dbReference type="InterPro" id="IPR035959">
    <property type="entry name" value="RutC-like_sf"/>
</dbReference>
<evidence type="ECO:0000313" key="1">
    <source>
        <dbReference type="EMBL" id="AHF16163.1"/>
    </source>
</evidence>
<dbReference type="PANTHER" id="PTHR43857">
    <property type="entry name" value="BLR7761 PROTEIN"/>
    <property type="match status" value="1"/>
</dbReference>
<dbReference type="KEGG" id="nso:NIASO_15415"/>
<organism evidence="1 2">
    <name type="scientific">Niabella soli DSM 19437</name>
    <dbReference type="NCBI Taxonomy" id="929713"/>
    <lineage>
        <taxon>Bacteria</taxon>
        <taxon>Pseudomonadati</taxon>
        <taxon>Bacteroidota</taxon>
        <taxon>Chitinophagia</taxon>
        <taxon>Chitinophagales</taxon>
        <taxon>Chitinophagaceae</taxon>
        <taxon>Niabella</taxon>
    </lineage>
</organism>
<dbReference type="Pfam" id="PF01042">
    <property type="entry name" value="Ribonuc_L-PSP"/>
    <property type="match status" value="1"/>
</dbReference>
<reference evidence="1 2" key="1">
    <citation type="submission" date="2013-12" db="EMBL/GenBank/DDBJ databases">
        <authorList>
            <consortium name="DOE Joint Genome Institute"/>
            <person name="Eisen J."/>
            <person name="Huntemann M."/>
            <person name="Han J."/>
            <person name="Chen A."/>
            <person name="Kyrpides N."/>
            <person name="Mavromatis K."/>
            <person name="Markowitz V."/>
            <person name="Palaniappan K."/>
            <person name="Ivanova N."/>
            <person name="Schaumberg A."/>
            <person name="Pati A."/>
            <person name="Liolios K."/>
            <person name="Nordberg H.P."/>
            <person name="Cantor M.N."/>
            <person name="Hua S.X."/>
            <person name="Woyke T."/>
        </authorList>
    </citation>
    <scope>NUCLEOTIDE SEQUENCE [LARGE SCALE GENOMIC DNA]</scope>
    <source>
        <strain evidence="2">DSM 19437</strain>
    </source>
</reference>
<evidence type="ECO:0000313" key="2">
    <source>
        <dbReference type="Proteomes" id="UP000003586"/>
    </source>
</evidence>
<dbReference type="HOGENOM" id="CLU_100715_5_1_10"/>
<gene>
    <name evidence="1" type="ORF">NIASO_15415</name>
</gene>
<name>W0F306_9BACT</name>
<accession>W0F306</accession>
<dbReference type="STRING" id="929713.NIASO_15415"/>
<dbReference type="AlphaFoldDB" id="W0F306"/>
<dbReference type="CDD" id="cd06154">
    <property type="entry name" value="YjgF_YER057c_UK114_like_6"/>
    <property type="match status" value="1"/>
</dbReference>
<dbReference type="eggNOG" id="COG0251">
    <property type="taxonomic scope" value="Bacteria"/>
</dbReference>
<proteinExistence type="predicted"/>
<dbReference type="SUPFAM" id="SSF55298">
    <property type="entry name" value="YjgF-like"/>
    <property type="match status" value="1"/>
</dbReference>
<dbReference type="RefSeq" id="WP_008586918.1">
    <property type="nucleotide sequence ID" value="NZ_CP007035.1"/>
</dbReference>
<dbReference type="PANTHER" id="PTHR43857:SF1">
    <property type="entry name" value="YJGH FAMILY PROTEIN"/>
    <property type="match status" value="1"/>
</dbReference>
<protein>
    <submittedName>
        <fullName evidence="1">Uncharacterized protein</fullName>
    </submittedName>
</protein>